<name>A0A1Q6F5D3_9BACT</name>
<dbReference type="InterPro" id="IPR040690">
    <property type="entry name" value="FtsX_ECD"/>
</dbReference>
<keyword evidence="8 10" id="KW-0472">Membrane</keyword>
<keyword evidence="5 10" id="KW-0132">Cell division</keyword>
<dbReference type="InterPro" id="IPR003838">
    <property type="entry name" value="ABC3_permease_C"/>
</dbReference>
<feature type="transmembrane region" description="Helical" evidence="11">
    <location>
        <begin position="222"/>
        <end position="241"/>
    </location>
</feature>
<evidence type="ECO:0000313" key="14">
    <source>
        <dbReference type="EMBL" id="OKY94095.1"/>
    </source>
</evidence>
<dbReference type="GeneID" id="73803582"/>
<comment type="subcellular location">
    <subcellularLocation>
        <location evidence="1">Cell membrane</location>
        <topology evidence="1">Multi-pass membrane protein</topology>
    </subcellularLocation>
</comment>
<dbReference type="AlphaFoldDB" id="A0A1Q6F5D3"/>
<evidence type="ECO:0000256" key="11">
    <source>
        <dbReference type="SAM" id="Phobius"/>
    </source>
</evidence>
<keyword evidence="7 11" id="KW-1133">Transmembrane helix</keyword>
<evidence type="ECO:0000256" key="8">
    <source>
        <dbReference type="ARBA" id="ARBA00023136"/>
    </source>
</evidence>
<dbReference type="PANTHER" id="PTHR47755:SF1">
    <property type="entry name" value="CELL DIVISION PROTEIN FTSX"/>
    <property type="match status" value="1"/>
</dbReference>
<evidence type="ECO:0000256" key="9">
    <source>
        <dbReference type="ARBA" id="ARBA00023306"/>
    </source>
</evidence>
<protein>
    <recommendedName>
        <fullName evidence="3 10">Cell division protein FtsX</fullName>
    </recommendedName>
</protein>
<dbReference type="GO" id="GO:0051301">
    <property type="term" value="P:cell division"/>
    <property type="evidence" value="ECO:0007669"/>
    <property type="project" value="UniProtKB-KW"/>
</dbReference>
<dbReference type="PIRSF" id="PIRSF003097">
    <property type="entry name" value="FtsX"/>
    <property type="match status" value="1"/>
</dbReference>
<evidence type="ECO:0000256" key="5">
    <source>
        <dbReference type="ARBA" id="ARBA00022618"/>
    </source>
</evidence>
<dbReference type="Proteomes" id="UP000187417">
    <property type="component" value="Unassembled WGS sequence"/>
</dbReference>
<comment type="similarity">
    <text evidence="2 10">Belongs to the ABC-4 integral membrane protein family. FtsX subfamily.</text>
</comment>
<dbReference type="PANTHER" id="PTHR47755">
    <property type="entry name" value="CELL DIVISION PROTEIN FTSX"/>
    <property type="match status" value="1"/>
</dbReference>
<evidence type="ECO:0000256" key="1">
    <source>
        <dbReference type="ARBA" id="ARBA00004651"/>
    </source>
</evidence>
<dbReference type="Gene3D" id="3.30.70.3040">
    <property type="match status" value="1"/>
</dbReference>
<dbReference type="Pfam" id="PF02687">
    <property type="entry name" value="FtsX"/>
    <property type="match status" value="1"/>
</dbReference>
<evidence type="ECO:0000256" key="3">
    <source>
        <dbReference type="ARBA" id="ARBA00021907"/>
    </source>
</evidence>
<evidence type="ECO:0000256" key="7">
    <source>
        <dbReference type="ARBA" id="ARBA00022989"/>
    </source>
</evidence>
<reference evidence="14 15" key="1">
    <citation type="journal article" date="2016" name="Nat. Biotechnol.">
        <title>Measurement of bacterial replication rates in microbial communities.</title>
        <authorList>
            <person name="Brown C.T."/>
            <person name="Olm M.R."/>
            <person name="Thomas B.C."/>
            <person name="Banfield J.F."/>
        </authorList>
    </citation>
    <scope>NUCLEOTIDE SEQUENCE [LARGE SCALE GENOMIC DNA]</scope>
    <source>
        <strain evidence="14">CAG:67_53_122</strain>
    </source>
</reference>
<keyword evidence="6 11" id="KW-0812">Transmembrane</keyword>
<evidence type="ECO:0000256" key="10">
    <source>
        <dbReference type="PIRNR" id="PIRNR003097"/>
    </source>
</evidence>
<evidence type="ECO:0000313" key="15">
    <source>
        <dbReference type="Proteomes" id="UP000187417"/>
    </source>
</evidence>
<gene>
    <name evidence="14" type="ORF">BHV66_06515</name>
</gene>
<evidence type="ECO:0000256" key="2">
    <source>
        <dbReference type="ARBA" id="ARBA00007379"/>
    </source>
</evidence>
<proteinExistence type="inferred from homology"/>
<dbReference type="GO" id="GO:0005886">
    <property type="term" value="C:plasma membrane"/>
    <property type="evidence" value="ECO:0007669"/>
    <property type="project" value="UniProtKB-SubCell"/>
</dbReference>
<feature type="transmembrane region" description="Helical" evidence="11">
    <location>
        <begin position="256"/>
        <end position="279"/>
    </location>
</feature>
<feature type="domain" description="ABC3 transporter permease C-terminal" evidence="12">
    <location>
        <begin position="169"/>
        <end position="285"/>
    </location>
</feature>
<keyword evidence="9 10" id="KW-0131">Cell cycle</keyword>
<feature type="domain" description="FtsX extracellular" evidence="13">
    <location>
        <begin position="50"/>
        <end position="146"/>
    </location>
</feature>
<evidence type="ECO:0000259" key="13">
    <source>
        <dbReference type="Pfam" id="PF18075"/>
    </source>
</evidence>
<dbReference type="EMBL" id="MNQH01000030">
    <property type="protein sequence ID" value="OKY94095.1"/>
    <property type="molecule type" value="Genomic_DNA"/>
</dbReference>
<feature type="transmembrane region" description="Helical" evidence="11">
    <location>
        <begin position="15"/>
        <end position="36"/>
    </location>
</feature>
<accession>A0A1Q6F5D3</accession>
<evidence type="ECO:0000259" key="12">
    <source>
        <dbReference type="Pfam" id="PF02687"/>
    </source>
</evidence>
<dbReference type="InterPro" id="IPR004513">
    <property type="entry name" value="FtsX"/>
</dbReference>
<keyword evidence="4 10" id="KW-1003">Cell membrane</keyword>
<sequence>MKDDKRLKRKVRNSYIVSNISIALVLFLLGSVGYLMTAAMQVARTLQESVTVTVELRNGADEKQKESLRKRFEANELVSHVEYSSKDDKLNDTDFRQMFEQEFEAILEENPLLDSFELTLSADSADPDKLETFIAQIAELDGVDRVSYPAQTVERLHATIAKIRLVLLLFGGALLVISLILLNNTIRLAIFSKRYLINTMKLVGATKWFIMRPFLGSSITQGILSGIIASALFLTAVYGLNEAVPELMSLAETMKIGIIVGGMVLGGILISLCFTFFAVNKFVNMKSNKIYLY</sequence>
<comment type="caution">
    <text evidence="14">The sequence shown here is derived from an EMBL/GenBank/DDBJ whole genome shotgun (WGS) entry which is preliminary data.</text>
</comment>
<dbReference type="Pfam" id="PF18075">
    <property type="entry name" value="FtsX_ECD"/>
    <property type="match status" value="1"/>
</dbReference>
<feature type="transmembrane region" description="Helical" evidence="11">
    <location>
        <begin position="165"/>
        <end position="182"/>
    </location>
</feature>
<evidence type="ECO:0000256" key="6">
    <source>
        <dbReference type="ARBA" id="ARBA00022692"/>
    </source>
</evidence>
<dbReference type="RefSeq" id="WP_004329389.1">
    <property type="nucleotide sequence ID" value="NZ_BAAFKT010000005.1"/>
</dbReference>
<organism evidence="14 15">
    <name type="scientific">Alistipes putredinis</name>
    <dbReference type="NCBI Taxonomy" id="28117"/>
    <lineage>
        <taxon>Bacteria</taxon>
        <taxon>Pseudomonadati</taxon>
        <taxon>Bacteroidota</taxon>
        <taxon>Bacteroidia</taxon>
        <taxon>Bacteroidales</taxon>
        <taxon>Rikenellaceae</taxon>
        <taxon>Alistipes</taxon>
    </lineage>
</organism>
<evidence type="ECO:0000256" key="4">
    <source>
        <dbReference type="ARBA" id="ARBA00022475"/>
    </source>
</evidence>
<dbReference type="STRING" id="28117.BHV66_06515"/>